<evidence type="ECO:0000313" key="6">
    <source>
        <dbReference type="EMBL" id="QKD42151.1"/>
    </source>
</evidence>
<dbReference type="Pfam" id="PF00563">
    <property type="entry name" value="EAL"/>
    <property type="match status" value="1"/>
</dbReference>
<dbReference type="Gene3D" id="3.30.70.270">
    <property type="match status" value="1"/>
</dbReference>
<dbReference type="SMART" id="SM00052">
    <property type="entry name" value="EAL"/>
    <property type="match status" value="1"/>
</dbReference>
<dbReference type="PROSITE" id="PS50887">
    <property type="entry name" value="GGDEF"/>
    <property type="match status" value="1"/>
</dbReference>
<dbReference type="FunFam" id="3.30.70.270:FF:000001">
    <property type="entry name" value="Diguanylate cyclase domain protein"/>
    <property type="match status" value="1"/>
</dbReference>
<dbReference type="GO" id="GO:0071111">
    <property type="term" value="F:cyclic-guanylate-specific phosphodiesterase activity"/>
    <property type="evidence" value="ECO:0007669"/>
    <property type="project" value="UniProtKB-EC"/>
</dbReference>
<feature type="domain" description="GGDEF" evidence="5">
    <location>
        <begin position="798"/>
        <end position="936"/>
    </location>
</feature>
<dbReference type="InterPro" id="IPR052155">
    <property type="entry name" value="Biofilm_reg_signaling"/>
</dbReference>
<name>A0A858ZNK2_9BURK</name>
<feature type="domain" description="PAS" evidence="2">
    <location>
        <begin position="175"/>
        <end position="246"/>
    </location>
</feature>
<gene>
    <name evidence="6" type="ORF">HF896_00385</name>
</gene>
<dbReference type="SMART" id="SM00267">
    <property type="entry name" value="GGDEF"/>
    <property type="match status" value="1"/>
</dbReference>
<evidence type="ECO:0000259" key="4">
    <source>
        <dbReference type="PROSITE" id="PS50883"/>
    </source>
</evidence>
<evidence type="ECO:0000259" key="2">
    <source>
        <dbReference type="PROSITE" id="PS50112"/>
    </source>
</evidence>
<dbReference type="GO" id="GO:0071732">
    <property type="term" value="P:cellular response to nitric oxide"/>
    <property type="evidence" value="ECO:0007669"/>
    <property type="project" value="UniProtKB-ARBA"/>
</dbReference>
<dbReference type="PROSITE" id="PS50112">
    <property type="entry name" value="PAS"/>
    <property type="match status" value="2"/>
</dbReference>
<protein>
    <submittedName>
        <fullName evidence="6">EAL domain-containing protein</fullName>
    </submittedName>
</protein>
<feature type="domain" description="PAC" evidence="3">
    <location>
        <begin position="712"/>
        <end position="766"/>
    </location>
</feature>
<feature type="domain" description="EAL" evidence="4">
    <location>
        <begin position="945"/>
        <end position="1199"/>
    </location>
</feature>
<dbReference type="CDD" id="cd01949">
    <property type="entry name" value="GGDEF"/>
    <property type="match status" value="1"/>
</dbReference>
<dbReference type="AlphaFoldDB" id="A0A858ZNK2"/>
<dbReference type="PROSITE" id="PS50883">
    <property type="entry name" value="EAL"/>
    <property type="match status" value="1"/>
</dbReference>
<feature type="domain" description="PAS" evidence="2">
    <location>
        <begin position="643"/>
        <end position="713"/>
    </location>
</feature>
<dbReference type="InterPro" id="IPR029787">
    <property type="entry name" value="Nucleotide_cyclase"/>
</dbReference>
<dbReference type="InterPro" id="IPR035919">
    <property type="entry name" value="EAL_sf"/>
</dbReference>
<dbReference type="Pfam" id="PF13185">
    <property type="entry name" value="GAF_2"/>
    <property type="match status" value="1"/>
</dbReference>
<dbReference type="InterPro" id="IPR000014">
    <property type="entry name" value="PAS"/>
</dbReference>
<sequence>MTDISAIELMERQTQEEALAHAHLLRVQQRIADLQQPLEQVLEQAARAACEITGAAGAVIALRGEAPLDVQARAGEAPRPPPEAAEALWRRLEQLPGEAGDMSADHVQDTEEGAPARHFVAMPLRTGPLLAGMLQVIAAPGQGFAPRHLGHLHVLAESLGAMVQLRRVHGQLCASERQYRSLFAEHPQPMWVCERDSLRLLLANHAMARQYGYDAHELPGMDMRMLWAPEHRDEADSAMTMCSDERAARSPALAPTVWHHMRKDGTRIDMEVFVGDTEFDGRPAWQILANDITERYRIEEELARLNRAKRLRSACSETLVRATSESDLLHAVCRAAVEIGGYRMGWVGMARNDSRKRIEVVAHAGAAREYLEHMQLSWSPQENGGQGPASVCLRSGRTVIVRDVQDSPALKGWTERMARLGLHAVVCLPLRDARRTFGLLTLSAPQVLHVGPQETQLLEAMAADLAFGIQNLRARAEQQRLQAAMVKVATAVSAGTGGAFFERLAHHMADTLSAQVACVVRLQAPVQGEPLQAVTLSHVCGGVAQPTGAYALDGTPSQELLRQGQLVIRDHLTQRYPRDAVLARAGVRSYVGRQLASSDGTPMGMVMVMFREPLAQVEFVCSALQIFAARASAELQRQMDDARIRHQASLLDRARDAIIVRDLEHRITFWNEGAERMYGWSREEALGRSMASLLHHDPEDFLHATAQVLQHGDWSGEIVQRSRNGRSIEVEGRWTLVRNDQGEPESILAIDSDIGPRKSHEREIQRLAFFDPLTGLPNRAQFMQRMGHALATARRQHQGGALLFIDLDNFKTLNDTLGHDQGDRLLQLVAQRLSTCVRSVDTVARLGGDEFVVLLEQLTAHAATLAEHANKVGEKILNVLCVPYALAGHQYRSTPSIGIALFDDTPTSMGDLLKQADLAMYQAKNAGRSTLRFFDPGMQRAVDERATLEADLRNALSQQEFTLHYQPQVDSRGGILGVEALLRWTHPQRGMVSPAQFIPVAEETGLILPLGRWVLHKACTLLAAWQKFPGLAHLTMAVNVSSRQFRDPGFVGDVARVLAVTGAPSAQLKLELTESLLVEDMVSTIATMEALRAHGVGFSLDDFGTGYSSLAYLKRMPLEQLKIDRSFVRDLLADENNAAIVRTIVALAASLGLSVIAEGVETDEQRNWLTRAGCTVYQGYFFNRPLSSDRLDGLLRSYLGPPGGLD</sequence>
<dbReference type="InterPro" id="IPR013767">
    <property type="entry name" value="PAS_fold"/>
</dbReference>
<accession>A0A858ZNK2</accession>
<evidence type="ECO:0000259" key="5">
    <source>
        <dbReference type="PROSITE" id="PS50887"/>
    </source>
</evidence>
<reference evidence="6 7" key="1">
    <citation type="submission" date="2020-05" db="EMBL/GenBank/DDBJ databases">
        <title>Complete genome sequence of Alicycliphilus denitrificans DP3.</title>
        <authorList>
            <person name="Chen X."/>
        </authorList>
    </citation>
    <scope>NUCLEOTIDE SEQUENCE [LARGE SCALE GENOMIC DNA]</scope>
    <source>
        <strain evidence="6 7">DP3</strain>
    </source>
</reference>
<organism evidence="6 7">
    <name type="scientific">Alicycliphilus denitrificans</name>
    <dbReference type="NCBI Taxonomy" id="179636"/>
    <lineage>
        <taxon>Bacteria</taxon>
        <taxon>Pseudomonadati</taxon>
        <taxon>Pseudomonadota</taxon>
        <taxon>Betaproteobacteria</taxon>
        <taxon>Burkholderiales</taxon>
        <taxon>Comamonadaceae</taxon>
        <taxon>Alicycliphilus</taxon>
    </lineage>
</organism>
<dbReference type="InterPro" id="IPR043128">
    <property type="entry name" value="Rev_trsase/Diguanyl_cyclase"/>
</dbReference>
<dbReference type="NCBIfam" id="TIGR00229">
    <property type="entry name" value="sensory_box"/>
    <property type="match status" value="2"/>
</dbReference>
<dbReference type="InterPro" id="IPR000160">
    <property type="entry name" value="GGDEF_dom"/>
</dbReference>
<dbReference type="Pfam" id="PF13188">
    <property type="entry name" value="PAS_8"/>
    <property type="match status" value="1"/>
</dbReference>
<dbReference type="NCBIfam" id="TIGR00254">
    <property type="entry name" value="GGDEF"/>
    <property type="match status" value="1"/>
</dbReference>
<dbReference type="InterPro" id="IPR001610">
    <property type="entry name" value="PAC"/>
</dbReference>
<dbReference type="InterPro" id="IPR029016">
    <property type="entry name" value="GAF-like_dom_sf"/>
</dbReference>
<dbReference type="SMART" id="SM00091">
    <property type="entry name" value="PAS"/>
    <property type="match status" value="2"/>
</dbReference>
<dbReference type="Proteomes" id="UP000500755">
    <property type="component" value="Chromosome"/>
</dbReference>
<proteinExistence type="predicted"/>
<dbReference type="EMBL" id="CP051298">
    <property type="protein sequence ID" value="QKD42151.1"/>
    <property type="molecule type" value="Genomic_DNA"/>
</dbReference>
<dbReference type="InterPro" id="IPR035965">
    <property type="entry name" value="PAS-like_dom_sf"/>
</dbReference>
<dbReference type="CDD" id="cd01948">
    <property type="entry name" value="EAL"/>
    <property type="match status" value="1"/>
</dbReference>
<comment type="catalytic activity">
    <reaction evidence="1">
        <text>3',3'-c-di-GMP + H2O = 5'-phosphoguanylyl(3'-&gt;5')guanosine + H(+)</text>
        <dbReference type="Rhea" id="RHEA:24902"/>
        <dbReference type="ChEBI" id="CHEBI:15377"/>
        <dbReference type="ChEBI" id="CHEBI:15378"/>
        <dbReference type="ChEBI" id="CHEBI:58754"/>
        <dbReference type="ChEBI" id="CHEBI:58805"/>
        <dbReference type="EC" id="3.1.4.52"/>
    </reaction>
    <physiologicalReaction direction="left-to-right" evidence="1">
        <dbReference type="Rhea" id="RHEA:24903"/>
    </physiologicalReaction>
</comment>
<dbReference type="OMA" id="HPQPMWV"/>
<dbReference type="Gene3D" id="3.20.20.450">
    <property type="entry name" value="EAL domain"/>
    <property type="match status" value="1"/>
</dbReference>
<dbReference type="InterPro" id="IPR003018">
    <property type="entry name" value="GAF"/>
</dbReference>
<dbReference type="SUPFAM" id="SSF55073">
    <property type="entry name" value="Nucleotide cyclase"/>
    <property type="match status" value="1"/>
</dbReference>
<dbReference type="CDD" id="cd00130">
    <property type="entry name" value="PAS"/>
    <property type="match status" value="2"/>
</dbReference>
<dbReference type="SUPFAM" id="SSF141868">
    <property type="entry name" value="EAL domain-like"/>
    <property type="match status" value="1"/>
</dbReference>
<evidence type="ECO:0000256" key="1">
    <source>
        <dbReference type="ARBA" id="ARBA00051114"/>
    </source>
</evidence>
<evidence type="ECO:0000313" key="7">
    <source>
        <dbReference type="Proteomes" id="UP000500755"/>
    </source>
</evidence>
<dbReference type="RefSeq" id="WP_013516946.1">
    <property type="nucleotide sequence ID" value="NZ_CP051298.1"/>
</dbReference>
<dbReference type="Gene3D" id="3.30.450.20">
    <property type="entry name" value="PAS domain"/>
    <property type="match status" value="2"/>
</dbReference>
<dbReference type="InterPro" id="IPR001633">
    <property type="entry name" value="EAL_dom"/>
</dbReference>
<dbReference type="SMART" id="SM00065">
    <property type="entry name" value="GAF"/>
    <property type="match status" value="2"/>
</dbReference>
<dbReference type="SUPFAM" id="SSF55785">
    <property type="entry name" value="PYP-like sensor domain (PAS domain)"/>
    <property type="match status" value="2"/>
</dbReference>
<dbReference type="InterPro" id="IPR000700">
    <property type="entry name" value="PAS-assoc_C"/>
</dbReference>
<dbReference type="Pfam" id="PF00990">
    <property type="entry name" value="GGDEF"/>
    <property type="match status" value="1"/>
</dbReference>
<evidence type="ECO:0000259" key="3">
    <source>
        <dbReference type="PROSITE" id="PS50113"/>
    </source>
</evidence>
<dbReference type="PROSITE" id="PS50113">
    <property type="entry name" value="PAC"/>
    <property type="match status" value="1"/>
</dbReference>
<dbReference type="FunFam" id="3.20.20.450:FF:000001">
    <property type="entry name" value="Cyclic di-GMP phosphodiesterase yahA"/>
    <property type="match status" value="1"/>
</dbReference>
<dbReference type="SUPFAM" id="SSF55781">
    <property type="entry name" value="GAF domain-like"/>
    <property type="match status" value="3"/>
</dbReference>
<dbReference type="PANTHER" id="PTHR44757:SF2">
    <property type="entry name" value="BIOFILM ARCHITECTURE MAINTENANCE PROTEIN MBAA"/>
    <property type="match status" value="1"/>
</dbReference>
<dbReference type="Gene3D" id="3.30.450.40">
    <property type="match status" value="2"/>
</dbReference>
<dbReference type="SMART" id="SM00086">
    <property type="entry name" value="PAC"/>
    <property type="match status" value="2"/>
</dbReference>
<dbReference type="GO" id="GO:0006355">
    <property type="term" value="P:regulation of DNA-templated transcription"/>
    <property type="evidence" value="ECO:0007669"/>
    <property type="project" value="InterPro"/>
</dbReference>
<dbReference type="PANTHER" id="PTHR44757">
    <property type="entry name" value="DIGUANYLATE CYCLASE DGCP"/>
    <property type="match status" value="1"/>
</dbReference>
<dbReference type="Pfam" id="PF00989">
    <property type="entry name" value="PAS"/>
    <property type="match status" value="1"/>
</dbReference>